<sequence>MNDDLIITQTNHPYKELLNVASRTSLEVTNLDFNILYFSTLYSIDNTEWQRLNEKDLNIFDQDEIFLNPNLKITQEYKIEIFQKKENTLEDKIKLIANKNLTKIIANIDAKNLEYHEKLPMQMLQTIYKKLLKNNLFIGIRIFDFKKQLLLINKQIQNKKQQEFQLIVCKGVNAIFPQNETLELTYKEKLKNSPLTQNTPIIAINEGEIALRHLKAKQGRRGRDLHLNFIEIKEEEKKKKIHFSCSDKFELREKEFADEYIAKQKGYIIQNGDKFDIANVAEFNTVDLKNVGCINVGIDSKITINIKNLSELDDAVKSGVSIKCEELNIDGSVAQNTILNAKKLALRGTTHTQTKIFAKDAKINTHRGYFEGENVEIDLLENGHIKAKTVKINKSLGGTIEAENIFITTLMSNNTIAFNKSVIFEICEGNNNKFLAQISKNEVDFEEQLNQLTKQIHELNLELEPLKTSMQNSKEGINLLLNEIDNFKQNKQQIPASYLEKVKEYQNHLEFYENLNQKEKDLTLEKREILDKIELAQEELFKAKIINKKGVWTDMNEIKFKFIYPKQELLHSTLLDEHTKVFTLRTTVENNEEVAKIDRLDEYNEKDLE</sequence>
<proteinExistence type="predicted"/>
<dbReference type="AlphaFoldDB" id="A0AAU7E6W5"/>
<evidence type="ECO:0000256" key="1">
    <source>
        <dbReference type="SAM" id="Coils"/>
    </source>
</evidence>
<name>A0AAU7E6W5_9BACT</name>
<protein>
    <submittedName>
        <fullName evidence="2">DUF342 domain-containing protein</fullName>
    </submittedName>
</protein>
<dbReference type="RefSeq" id="WP_348518206.1">
    <property type="nucleotide sequence ID" value="NZ_CP155620.1"/>
</dbReference>
<accession>A0AAU7E6W5</accession>
<dbReference type="EMBL" id="CP155620">
    <property type="protein sequence ID" value="XBJ28619.1"/>
    <property type="molecule type" value="Genomic_DNA"/>
</dbReference>
<gene>
    <name evidence="2" type="ORF">AAH949_05810</name>
</gene>
<reference evidence="2" key="1">
    <citation type="submission" date="2024-05" db="EMBL/GenBank/DDBJ databases">
        <title>Campylobacter coli isolated from environmental waters in Slovenia.</title>
        <authorList>
            <person name="Zautner A.E."/>
            <person name="Bunk B."/>
            <person name="Riedel T."/>
            <person name="Sproeer C."/>
        </authorList>
    </citation>
    <scope>NUCLEOTIDE SEQUENCE</scope>
    <source>
        <strain evidence="2">CCS1377</strain>
    </source>
</reference>
<evidence type="ECO:0000313" key="2">
    <source>
        <dbReference type="EMBL" id="XBJ28619.1"/>
    </source>
</evidence>
<feature type="coiled-coil region" evidence="1">
    <location>
        <begin position="435"/>
        <end position="539"/>
    </location>
</feature>
<organism evidence="2">
    <name type="scientific">Campylobacter sp. CCS1377</name>
    <dbReference type="NCBI Taxonomy" id="3158229"/>
    <lineage>
        <taxon>Bacteria</taxon>
        <taxon>Pseudomonadati</taxon>
        <taxon>Campylobacterota</taxon>
        <taxon>Epsilonproteobacteria</taxon>
        <taxon>Campylobacterales</taxon>
        <taxon>Campylobacteraceae</taxon>
        <taxon>Campylobacter</taxon>
    </lineage>
</organism>
<keyword evidence="1" id="KW-0175">Coiled coil</keyword>